<gene>
    <name evidence="2" type="ORF">TGP89_421700</name>
</gene>
<dbReference type="Gene3D" id="2.60.40.1320">
    <property type="entry name" value="SRS domain"/>
    <property type="match status" value="1"/>
</dbReference>
<keyword evidence="1" id="KW-0472">Membrane</keyword>
<keyword evidence="1" id="KW-1133">Transmembrane helix</keyword>
<feature type="transmembrane region" description="Helical" evidence="1">
    <location>
        <begin position="59"/>
        <end position="78"/>
    </location>
</feature>
<evidence type="ECO:0000313" key="2">
    <source>
        <dbReference type="EMBL" id="KFG27878.1"/>
    </source>
</evidence>
<proteinExistence type="predicted"/>
<dbReference type="VEuPathDB" id="ToxoDB:TGP89_421700"/>
<accession>A0A086J6W0</accession>
<sequence>ACPDLPSSPQNFFYKCVSPTSGRGPVGTPTECKVLINVEEKPEAETPATPEPSRGEQGVVLGSAFMIAFISCFALVTGNMF</sequence>
<dbReference type="Proteomes" id="UP000028828">
    <property type="component" value="Unassembled WGS sequence"/>
</dbReference>
<reference evidence="2 3" key="1">
    <citation type="submission" date="2014-03" db="EMBL/GenBank/DDBJ databases">
        <authorList>
            <person name="Sibley D."/>
            <person name="Venepally P."/>
            <person name="Karamycheva S."/>
            <person name="Hadjithomas M."/>
            <person name="Khan A."/>
            <person name="Brunk B."/>
            <person name="Roos D."/>
            <person name="Caler E."/>
            <person name="Lorenzi H."/>
        </authorList>
    </citation>
    <scope>NUCLEOTIDE SEQUENCE [LARGE SCALE GENOMIC DNA]</scope>
    <source>
        <strain evidence="3">p89</strain>
    </source>
</reference>
<dbReference type="OrthoDB" id="10452673at2759"/>
<dbReference type="AlphaFoldDB" id="A0A086J6W0"/>
<dbReference type="EMBL" id="AEYI02002548">
    <property type="protein sequence ID" value="KFG27878.1"/>
    <property type="molecule type" value="Genomic_DNA"/>
</dbReference>
<keyword evidence="1" id="KW-0812">Transmembrane</keyword>
<feature type="non-terminal residue" evidence="2">
    <location>
        <position position="1"/>
    </location>
</feature>
<evidence type="ECO:0000256" key="1">
    <source>
        <dbReference type="SAM" id="Phobius"/>
    </source>
</evidence>
<protein>
    <submittedName>
        <fullName evidence="2">SAG-related sequence protein SRS49D</fullName>
    </submittedName>
</protein>
<evidence type="ECO:0000313" key="3">
    <source>
        <dbReference type="Proteomes" id="UP000028828"/>
    </source>
</evidence>
<organism evidence="2 3">
    <name type="scientific">Toxoplasma gondii p89</name>
    <dbReference type="NCBI Taxonomy" id="943119"/>
    <lineage>
        <taxon>Eukaryota</taxon>
        <taxon>Sar</taxon>
        <taxon>Alveolata</taxon>
        <taxon>Apicomplexa</taxon>
        <taxon>Conoidasida</taxon>
        <taxon>Coccidia</taxon>
        <taxon>Eucoccidiorida</taxon>
        <taxon>Eimeriorina</taxon>
        <taxon>Sarcocystidae</taxon>
        <taxon>Toxoplasma</taxon>
    </lineage>
</organism>
<dbReference type="InterPro" id="IPR036755">
    <property type="entry name" value="SRS_dom_sf"/>
</dbReference>
<comment type="caution">
    <text evidence="2">The sequence shown here is derived from an EMBL/GenBank/DDBJ whole genome shotgun (WGS) entry which is preliminary data.</text>
</comment>
<name>A0A086J6W0_TOXGO</name>